<dbReference type="InterPro" id="IPR000960">
    <property type="entry name" value="Flavin_mOase"/>
</dbReference>
<dbReference type="Gene3D" id="3.50.50.60">
    <property type="entry name" value="FAD/NAD(P)-binding domain"/>
    <property type="match status" value="1"/>
</dbReference>
<evidence type="ECO:0000256" key="7">
    <source>
        <dbReference type="ARBA" id="ARBA00023002"/>
    </source>
</evidence>
<keyword evidence="8" id="KW-0073">Auxin biosynthesis</keyword>
<dbReference type="EMBL" id="CP126665">
    <property type="protein sequence ID" value="WKA10384.1"/>
    <property type="molecule type" value="Genomic_DNA"/>
</dbReference>
<dbReference type="InterPro" id="IPR020946">
    <property type="entry name" value="Flavin_mOase-like"/>
</dbReference>
<keyword evidence="6" id="KW-0521">NADP</keyword>
<organism evidence="11 12">
    <name type="scientific">Vitis vinifera</name>
    <name type="common">Grape</name>
    <dbReference type="NCBI Taxonomy" id="29760"/>
    <lineage>
        <taxon>Eukaryota</taxon>
        <taxon>Viridiplantae</taxon>
        <taxon>Streptophyta</taxon>
        <taxon>Embryophyta</taxon>
        <taxon>Tracheophyta</taxon>
        <taxon>Spermatophyta</taxon>
        <taxon>Magnoliopsida</taxon>
        <taxon>eudicotyledons</taxon>
        <taxon>Gunneridae</taxon>
        <taxon>Pentapetalae</taxon>
        <taxon>rosids</taxon>
        <taxon>Vitales</taxon>
        <taxon>Vitaceae</taxon>
        <taxon>Viteae</taxon>
        <taxon>Vitis</taxon>
    </lineage>
</organism>
<dbReference type="PIRSF" id="PIRSF000332">
    <property type="entry name" value="FMO"/>
    <property type="match status" value="1"/>
</dbReference>
<name>A0ABY9DRK5_VITVI</name>
<keyword evidence="12" id="KW-1185">Reference proteome</keyword>
<dbReference type="PANTHER" id="PTHR43539:SF9">
    <property type="entry name" value="INDOLE-3-PYRUVATE MONOOXYGENASE YUCCA11-RELATED"/>
    <property type="match status" value="1"/>
</dbReference>
<dbReference type="InterPro" id="IPR036188">
    <property type="entry name" value="FAD/NAD-bd_sf"/>
</dbReference>
<evidence type="ECO:0000256" key="6">
    <source>
        <dbReference type="ARBA" id="ARBA00022857"/>
    </source>
</evidence>
<reference evidence="11 12" key="1">
    <citation type="journal article" date="2023" name="Hortic Res">
        <title>The complete reference genome for grapevine (Vitis vinifera L.) genetics and breeding.</title>
        <authorList>
            <person name="Shi X."/>
            <person name="Cao S."/>
            <person name="Wang X."/>
            <person name="Huang S."/>
            <person name="Wang Y."/>
            <person name="Liu Z."/>
            <person name="Liu W."/>
            <person name="Leng X."/>
            <person name="Peng Y."/>
            <person name="Wang N."/>
            <person name="Wang Y."/>
            <person name="Ma Z."/>
            <person name="Xu X."/>
            <person name="Zhang F."/>
            <person name="Xue H."/>
            <person name="Zhong H."/>
            <person name="Wang Y."/>
            <person name="Zhang K."/>
            <person name="Velt A."/>
            <person name="Avia K."/>
            <person name="Holtgrawe D."/>
            <person name="Grimplet J."/>
            <person name="Matus J.T."/>
            <person name="Ware D."/>
            <person name="Wu X."/>
            <person name="Wang H."/>
            <person name="Liu C."/>
            <person name="Fang Y."/>
            <person name="Rustenholz C."/>
            <person name="Cheng Z."/>
            <person name="Xiao H."/>
            <person name="Zhou Y."/>
        </authorList>
    </citation>
    <scope>NUCLEOTIDE SEQUENCE [LARGE SCALE GENOMIC DNA]</scope>
    <source>
        <strain evidence="12">cv. Pinot noir / PN40024</strain>
        <tissue evidence="11">Leaf</tissue>
    </source>
</reference>
<accession>A0ABY9DRK5</accession>
<comment type="catalytic activity">
    <reaction evidence="9">
        <text>indole-3-pyruvate + NADPH + O2 + H(+) = (indol-3-yl)acetate + CO2 + NADP(+) + H2O</text>
        <dbReference type="Rhea" id="RHEA:34331"/>
        <dbReference type="ChEBI" id="CHEBI:15377"/>
        <dbReference type="ChEBI" id="CHEBI:15378"/>
        <dbReference type="ChEBI" id="CHEBI:15379"/>
        <dbReference type="ChEBI" id="CHEBI:16526"/>
        <dbReference type="ChEBI" id="CHEBI:17640"/>
        <dbReference type="ChEBI" id="CHEBI:30854"/>
        <dbReference type="ChEBI" id="CHEBI:57783"/>
        <dbReference type="ChEBI" id="CHEBI:58349"/>
        <dbReference type="EC" id="1.14.13.168"/>
    </reaction>
</comment>
<evidence type="ECO:0000256" key="2">
    <source>
        <dbReference type="ARBA" id="ARBA00004814"/>
    </source>
</evidence>
<dbReference type="Pfam" id="PF00743">
    <property type="entry name" value="FMO-like"/>
    <property type="match status" value="1"/>
</dbReference>
<evidence type="ECO:0000256" key="8">
    <source>
        <dbReference type="ARBA" id="ARBA00023070"/>
    </source>
</evidence>
<keyword evidence="10" id="KW-0503">Monooxygenase</keyword>
<evidence type="ECO:0000256" key="9">
    <source>
        <dbReference type="ARBA" id="ARBA00047707"/>
    </source>
</evidence>
<protein>
    <recommendedName>
        <fullName evidence="10">Flavin-containing monooxygenase</fullName>
        <ecNumber evidence="10">1.-.-.-</ecNumber>
    </recommendedName>
</protein>
<comment type="cofactor">
    <cofactor evidence="1 10">
        <name>FAD</name>
        <dbReference type="ChEBI" id="CHEBI:57692"/>
    </cofactor>
</comment>
<evidence type="ECO:0000256" key="3">
    <source>
        <dbReference type="ARBA" id="ARBA00009183"/>
    </source>
</evidence>
<evidence type="ECO:0000313" key="12">
    <source>
        <dbReference type="Proteomes" id="UP001227230"/>
    </source>
</evidence>
<dbReference type="Proteomes" id="UP001227230">
    <property type="component" value="Chromosome 18"/>
</dbReference>
<evidence type="ECO:0000256" key="4">
    <source>
        <dbReference type="ARBA" id="ARBA00022630"/>
    </source>
</evidence>
<evidence type="ECO:0000256" key="5">
    <source>
        <dbReference type="ARBA" id="ARBA00022827"/>
    </source>
</evidence>
<comment type="similarity">
    <text evidence="3 10">Belongs to the FMO family.</text>
</comment>
<comment type="pathway">
    <text evidence="2">Plant hormone metabolism; auxin biosynthesis.</text>
</comment>
<sequence>MEEVVIIVGAGPSGLATSACLNVLSIPNIILEREDFFASLWKKRSYDRLKLHLGKQFCQLPHMPSPPGTPTFIPKARFLRYLEDYVSHFQINPRYHRLVESASYDKVAAKWHIVAKNTLSDESEVYLGKFLVVATGENSEGLIPKIPGLDSFGGEFMHCSKYKNGKRFADKEVLVVGCGNSGMEIAYDLWDRGAKTCIVVRSPKHVVTKEMVLLGMFLLKYVPRKVVDYVIVSLAKLNYGDLSNYGLPRPKEGPFYLKDVTRSPPIVDVGTIGKIKEGEIQVVPAVTKIEGQYVYFSNGKMNQFDAIIFATGYKSTVLKWLQDDENLFNEDGMPKKNFPNHWNGENGLYCVGFASRGLFGIARDAEHIANHINGAVRGK</sequence>
<evidence type="ECO:0000313" key="11">
    <source>
        <dbReference type="EMBL" id="WKA10384.1"/>
    </source>
</evidence>
<dbReference type="SUPFAM" id="SSF51905">
    <property type="entry name" value="FAD/NAD(P)-binding domain"/>
    <property type="match status" value="2"/>
</dbReference>
<dbReference type="InterPro" id="IPR050982">
    <property type="entry name" value="Auxin_biosynth/cation_transpt"/>
</dbReference>
<keyword evidence="7 10" id="KW-0560">Oxidoreductase</keyword>
<evidence type="ECO:0000256" key="10">
    <source>
        <dbReference type="RuleBase" id="RU361177"/>
    </source>
</evidence>
<dbReference type="EC" id="1.-.-.-" evidence="10"/>
<dbReference type="PANTHER" id="PTHR43539">
    <property type="entry name" value="FLAVIN-BINDING MONOOXYGENASE-LIKE PROTEIN (AFU_ORTHOLOGUE AFUA_4G09220)"/>
    <property type="match status" value="1"/>
</dbReference>
<keyword evidence="4 10" id="KW-0285">Flavoprotein</keyword>
<dbReference type="PRINTS" id="PR00370">
    <property type="entry name" value="FMOXYGENASE"/>
</dbReference>
<proteinExistence type="inferred from homology"/>
<evidence type="ECO:0000256" key="1">
    <source>
        <dbReference type="ARBA" id="ARBA00001974"/>
    </source>
</evidence>
<keyword evidence="5 10" id="KW-0274">FAD</keyword>
<gene>
    <name evidence="11" type="ORF">VitviT2T_027956</name>
</gene>